<dbReference type="PANTHER" id="PTHR37984">
    <property type="entry name" value="PROTEIN CBG26694"/>
    <property type="match status" value="1"/>
</dbReference>
<dbReference type="InterPro" id="IPR043502">
    <property type="entry name" value="DNA/RNA_pol_sf"/>
</dbReference>
<feature type="region of interest" description="Disordered" evidence="1">
    <location>
        <begin position="119"/>
        <end position="141"/>
    </location>
</feature>
<dbReference type="Gene3D" id="3.30.70.270">
    <property type="match status" value="1"/>
</dbReference>
<dbReference type="InterPro" id="IPR043128">
    <property type="entry name" value="Rev_trsase/Diguanyl_cyclase"/>
</dbReference>
<dbReference type="AlphaFoldDB" id="A0A6S7FZ42"/>
<dbReference type="Proteomes" id="UP001152795">
    <property type="component" value="Unassembled WGS sequence"/>
</dbReference>
<proteinExistence type="predicted"/>
<name>A0A6S7FZ42_PARCT</name>
<dbReference type="PANTHER" id="PTHR37984:SF11">
    <property type="entry name" value="INTEGRASE CATALYTIC DOMAIN-CONTAINING PROTEIN"/>
    <property type="match status" value="1"/>
</dbReference>
<accession>A0A6S7FZ42</accession>
<feature type="region of interest" description="Disordered" evidence="1">
    <location>
        <begin position="167"/>
        <end position="189"/>
    </location>
</feature>
<dbReference type="EMBL" id="CACRXK020000809">
    <property type="protein sequence ID" value="CAB3984968.1"/>
    <property type="molecule type" value="Genomic_DNA"/>
</dbReference>
<organism evidence="2 3">
    <name type="scientific">Paramuricea clavata</name>
    <name type="common">Red gorgonian</name>
    <name type="synonym">Violescent sea-whip</name>
    <dbReference type="NCBI Taxonomy" id="317549"/>
    <lineage>
        <taxon>Eukaryota</taxon>
        <taxon>Metazoa</taxon>
        <taxon>Cnidaria</taxon>
        <taxon>Anthozoa</taxon>
        <taxon>Octocorallia</taxon>
        <taxon>Malacalcyonacea</taxon>
        <taxon>Plexauridae</taxon>
        <taxon>Paramuricea</taxon>
    </lineage>
</organism>
<comment type="caution">
    <text evidence="2">The sequence shown here is derived from an EMBL/GenBank/DDBJ whole genome shotgun (WGS) entry which is preliminary data.</text>
</comment>
<gene>
    <name evidence="2" type="ORF">PACLA_8A012062</name>
</gene>
<dbReference type="SUPFAM" id="SSF56672">
    <property type="entry name" value="DNA/RNA polymerases"/>
    <property type="match status" value="1"/>
</dbReference>
<dbReference type="InterPro" id="IPR050951">
    <property type="entry name" value="Retrovirus_Pol_polyprotein"/>
</dbReference>
<evidence type="ECO:0000313" key="3">
    <source>
        <dbReference type="Proteomes" id="UP001152795"/>
    </source>
</evidence>
<keyword evidence="3" id="KW-1185">Reference proteome</keyword>
<protein>
    <submittedName>
        <fullName evidence="2">Uncharacterized protein</fullName>
    </submittedName>
</protein>
<dbReference type="Gene3D" id="3.10.10.10">
    <property type="entry name" value="HIV Type 1 Reverse Transcriptase, subunit A, domain 1"/>
    <property type="match status" value="1"/>
</dbReference>
<evidence type="ECO:0000256" key="1">
    <source>
        <dbReference type="SAM" id="MobiDB-lite"/>
    </source>
</evidence>
<feature type="compositionally biased region" description="Basic and acidic residues" evidence="1">
    <location>
        <begin position="173"/>
        <end position="185"/>
    </location>
</feature>
<reference evidence="2" key="1">
    <citation type="submission" date="2020-04" db="EMBL/GenBank/DDBJ databases">
        <authorList>
            <person name="Alioto T."/>
            <person name="Alioto T."/>
            <person name="Gomez Garrido J."/>
        </authorList>
    </citation>
    <scope>NUCLEOTIDE SEQUENCE</scope>
    <source>
        <strain evidence="2">A484AB</strain>
    </source>
</reference>
<sequence>MFEAMNITKDSQQKAMLLHYVGEETSDILEMLNVPEPTEGSDVFKICVKALAEYFEPQKCIDHHRLCISTTNIEVRLRQKSIEQSLTLENVLKTTQAMETANEHTSEMEKLQSNAVGKYNPTKFTKSKKDPNQRRVPHKTKCGLCGGNYPHRVNQFKPPVGKEHAKTVTAENHSSEVSRIEKSDSDNSEEYTFTTGAQIVVVPKPHKPNEIRICVDMRALNKAIIQERHIIPTIDDVVHDLKKKVSDAIRGISCVNDIRDDIYIGGIDNDDHDLQGNGLTINLPKCQFQCRFTVEYRPGISNPADYSSRHPMGDPESQKYEDEAEEHIAFVAKNAVPKAVTLSEIESVVANDPTLQVVMSAVMSGCWHKAPPNVSLSELSRYEKVKEQLTCTESLLLKADRIIVPASLQE</sequence>
<evidence type="ECO:0000313" key="2">
    <source>
        <dbReference type="EMBL" id="CAB3984968.1"/>
    </source>
</evidence>